<reference evidence="2" key="2">
    <citation type="submission" date="2022-12" db="EMBL/GenBank/DDBJ databases">
        <authorList>
            <person name="Dechsakulwatana C."/>
            <person name="Rungsihiranrut A."/>
            <person name="Muangchinda C."/>
            <person name="Ningthoujam R."/>
            <person name="Klankeo P."/>
            <person name="Pinyakong O."/>
        </authorList>
    </citation>
    <scope>NUCLEOTIDE SEQUENCE</scope>
    <source>
        <strain evidence="2">TL01-2</strain>
    </source>
</reference>
<name>A0AAX6NJ22_PRIAR</name>
<accession>A0AAX6NJ22</accession>
<proteinExistence type="predicted"/>
<dbReference type="EMBL" id="JAPTGD010000008">
    <property type="protein sequence ID" value="MDU9695564.1"/>
    <property type="molecule type" value="Genomic_DNA"/>
</dbReference>
<evidence type="ECO:0000313" key="2">
    <source>
        <dbReference type="EMBL" id="MDU9695564.1"/>
    </source>
</evidence>
<evidence type="ECO:0000259" key="1">
    <source>
        <dbReference type="Pfam" id="PF14082"/>
    </source>
</evidence>
<dbReference type="AlphaFoldDB" id="A0AAX6NJ22"/>
<feature type="domain" description="Shedu protein SduA C-terminal" evidence="1">
    <location>
        <begin position="89"/>
        <end position="259"/>
    </location>
</feature>
<evidence type="ECO:0000313" key="3">
    <source>
        <dbReference type="Proteomes" id="UP001269400"/>
    </source>
</evidence>
<organism evidence="2 3">
    <name type="scientific">Priestia aryabhattai</name>
    <name type="common">Bacillus aryabhattai</name>
    <dbReference type="NCBI Taxonomy" id="412384"/>
    <lineage>
        <taxon>Bacteria</taxon>
        <taxon>Bacillati</taxon>
        <taxon>Bacillota</taxon>
        <taxon>Bacilli</taxon>
        <taxon>Bacillales</taxon>
        <taxon>Bacillaceae</taxon>
        <taxon>Priestia</taxon>
    </lineage>
</organism>
<protein>
    <submittedName>
        <fullName evidence="2">DUF4263 domain-containing protein</fullName>
    </submittedName>
</protein>
<reference evidence="2" key="1">
    <citation type="journal article" date="2022" name="J Environ Chem Eng">
        <title>Biodegradation of petroleum oil using a constructed nonpathogenic and heavy metal-tolerant bacterial consortium isolated from marine sponges.</title>
        <authorList>
            <person name="Dechsakulwatana C."/>
            <person name="Rungsihiranrut A."/>
            <person name="Muangchinda C."/>
            <person name="Ningthoujam R."/>
            <person name="Klankeo P."/>
            <person name="Pinyakong O."/>
        </authorList>
    </citation>
    <scope>NUCLEOTIDE SEQUENCE</scope>
    <source>
        <strain evidence="2">TL01-2</strain>
    </source>
</reference>
<dbReference type="InterPro" id="IPR025359">
    <property type="entry name" value="SduA_C"/>
</dbReference>
<dbReference type="RefSeq" id="WP_316911703.1">
    <property type="nucleotide sequence ID" value="NZ_JAPTGD010000008.1"/>
</dbReference>
<comment type="caution">
    <text evidence="2">The sequence shown here is derived from an EMBL/GenBank/DDBJ whole genome shotgun (WGS) entry which is preliminary data.</text>
</comment>
<sequence length="271" mass="32066">MKLYSRNYNILTDEEIVEWQRLKEEEIVQELGTLKIRKSKYSMYPKAVRHYLSLFPNNFLDTLDLKQEGKLNLLSDKFLTLLDDETINERSVLNFINENFAHFIIASILKGPYSFGHHGAFVFPEFQLGNSYQVDFLIVGKSSGGYEFVFVELEHPYKDIFLKDGHLGNAFRKGLNQISDWKRYLDQNFESLNETFEKYKNPSLPLPKEFLKRDDTRYHYVVVAGRRNHFSINEEKSYSIKRETLKDRDTLLLHYDNLYDSAKRIIGKVTY</sequence>
<gene>
    <name evidence="2" type="ORF">O0Q50_30645</name>
</gene>
<dbReference type="Proteomes" id="UP001269400">
    <property type="component" value="Unassembled WGS sequence"/>
</dbReference>
<dbReference type="Pfam" id="PF14082">
    <property type="entry name" value="SduA_C"/>
    <property type="match status" value="1"/>
</dbReference>